<comment type="caution">
    <text evidence="1">The sequence shown here is derived from an EMBL/GenBank/DDBJ whole genome shotgun (WGS) entry which is preliminary data.</text>
</comment>
<evidence type="ECO:0000313" key="1">
    <source>
        <dbReference type="EMBL" id="KAF9523767.1"/>
    </source>
</evidence>
<accession>A0A9P6E783</accession>
<protein>
    <submittedName>
        <fullName evidence="1">Uncharacterized protein</fullName>
    </submittedName>
</protein>
<name>A0A9P6E783_9AGAR</name>
<gene>
    <name evidence="1" type="ORF">CPB83DRAFT_652391</name>
</gene>
<reference evidence="1" key="1">
    <citation type="submission" date="2020-11" db="EMBL/GenBank/DDBJ databases">
        <authorList>
            <consortium name="DOE Joint Genome Institute"/>
            <person name="Ahrendt S."/>
            <person name="Riley R."/>
            <person name="Andreopoulos W."/>
            <person name="Labutti K."/>
            <person name="Pangilinan J."/>
            <person name="Ruiz-Duenas F.J."/>
            <person name="Barrasa J.M."/>
            <person name="Sanchez-Garcia M."/>
            <person name="Camarero S."/>
            <person name="Miyauchi S."/>
            <person name="Serrano A."/>
            <person name="Linde D."/>
            <person name="Babiker R."/>
            <person name="Drula E."/>
            <person name="Ayuso-Fernandez I."/>
            <person name="Pacheco R."/>
            <person name="Padilla G."/>
            <person name="Ferreira P."/>
            <person name="Barriuso J."/>
            <person name="Kellner H."/>
            <person name="Castanera R."/>
            <person name="Alfaro M."/>
            <person name="Ramirez L."/>
            <person name="Pisabarro A.G."/>
            <person name="Kuo A."/>
            <person name="Tritt A."/>
            <person name="Lipzen A."/>
            <person name="He G."/>
            <person name="Yan M."/>
            <person name="Ng V."/>
            <person name="Cullen D."/>
            <person name="Martin F."/>
            <person name="Rosso M.-N."/>
            <person name="Henrissat B."/>
            <person name="Hibbett D."/>
            <person name="Martinez A.T."/>
            <person name="Grigoriev I.V."/>
        </authorList>
    </citation>
    <scope>NUCLEOTIDE SEQUENCE</scope>
    <source>
        <strain evidence="1">CBS 506.95</strain>
    </source>
</reference>
<keyword evidence="2" id="KW-1185">Reference proteome</keyword>
<evidence type="ECO:0000313" key="2">
    <source>
        <dbReference type="Proteomes" id="UP000807306"/>
    </source>
</evidence>
<organism evidence="1 2">
    <name type="scientific">Crepidotus variabilis</name>
    <dbReference type="NCBI Taxonomy" id="179855"/>
    <lineage>
        <taxon>Eukaryota</taxon>
        <taxon>Fungi</taxon>
        <taxon>Dikarya</taxon>
        <taxon>Basidiomycota</taxon>
        <taxon>Agaricomycotina</taxon>
        <taxon>Agaricomycetes</taxon>
        <taxon>Agaricomycetidae</taxon>
        <taxon>Agaricales</taxon>
        <taxon>Agaricineae</taxon>
        <taxon>Crepidotaceae</taxon>
        <taxon>Crepidotus</taxon>
    </lineage>
</organism>
<dbReference type="EMBL" id="MU157910">
    <property type="protein sequence ID" value="KAF9523767.1"/>
    <property type="molecule type" value="Genomic_DNA"/>
</dbReference>
<dbReference type="OrthoDB" id="5424500at2759"/>
<sequence length="196" mass="21983">MSAMKKAGFIQMKLVSTVTATLDTYLLRLFIVCSSNGASQKSTISPEISASNLLEFTLQVIRLFSSSKLLTPGRLGPGCVQRPPEAAYQDEFYRSCHVVSEGAIVTFPKLGNAMGRIEFYILHKKRGIELPRDGSQPNEDFGRFSTPEKYQQVVPTNEYIILDFCLTLPQIKHPGLNNLYHIAVLPMTKFRFLTMT</sequence>
<dbReference type="Proteomes" id="UP000807306">
    <property type="component" value="Unassembled WGS sequence"/>
</dbReference>
<proteinExistence type="predicted"/>
<dbReference type="AlphaFoldDB" id="A0A9P6E783"/>